<reference evidence="1 2" key="1">
    <citation type="submission" date="2015-07" db="EMBL/GenBank/DDBJ databases">
        <title>The genome of Melipona quadrifasciata.</title>
        <authorList>
            <person name="Pan H."/>
            <person name="Kapheim K."/>
        </authorList>
    </citation>
    <scope>NUCLEOTIDE SEQUENCE [LARGE SCALE GENOMIC DNA]</scope>
    <source>
        <strain evidence="1">0111107301</strain>
        <tissue evidence="1">Whole body</tissue>
    </source>
</reference>
<name>A0A0M8ZV73_9HYME</name>
<accession>A0A0M8ZV73</accession>
<protein>
    <submittedName>
        <fullName evidence="1">Uncharacterized protein</fullName>
    </submittedName>
</protein>
<dbReference type="AlphaFoldDB" id="A0A0M8ZV73"/>
<evidence type="ECO:0000313" key="1">
    <source>
        <dbReference type="EMBL" id="KOX70209.1"/>
    </source>
</evidence>
<gene>
    <name evidence="1" type="ORF">WN51_05645</name>
</gene>
<dbReference type="EMBL" id="KQ435875">
    <property type="protein sequence ID" value="KOX70209.1"/>
    <property type="molecule type" value="Genomic_DNA"/>
</dbReference>
<organism evidence="1 2">
    <name type="scientific">Melipona quadrifasciata</name>
    <dbReference type="NCBI Taxonomy" id="166423"/>
    <lineage>
        <taxon>Eukaryota</taxon>
        <taxon>Metazoa</taxon>
        <taxon>Ecdysozoa</taxon>
        <taxon>Arthropoda</taxon>
        <taxon>Hexapoda</taxon>
        <taxon>Insecta</taxon>
        <taxon>Pterygota</taxon>
        <taxon>Neoptera</taxon>
        <taxon>Endopterygota</taxon>
        <taxon>Hymenoptera</taxon>
        <taxon>Apocrita</taxon>
        <taxon>Aculeata</taxon>
        <taxon>Apoidea</taxon>
        <taxon>Anthophila</taxon>
        <taxon>Apidae</taxon>
        <taxon>Melipona</taxon>
    </lineage>
</organism>
<sequence>MTEIANQCIRLKPELQKFKWLKYNHKFKHIQTSELPNNLSKTETTKIIGISAIEDHGRRKFLLILLDLMLF</sequence>
<dbReference type="Proteomes" id="UP000053105">
    <property type="component" value="Unassembled WGS sequence"/>
</dbReference>
<proteinExistence type="predicted"/>
<keyword evidence="2" id="KW-1185">Reference proteome</keyword>
<evidence type="ECO:0000313" key="2">
    <source>
        <dbReference type="Proteomes" id="UP000053105"/>
    </source>
</evidence>